<protein>
    <submittedName>
        <fullName evidence="2">Arylsulfotransferase (ASST)</fullName>
    </submittedName>
</protein>
<evidence type="ECO:0000313" key="3">
    <source>
        <dbReference type="Proteomes" id="UP000184357"/>
    </source>
</evidence>
<dbReference type="Pfam" id="PF05935">
    <property type="entry name" value="Arylsulfotrans"/>
    <property type="match status" value="1"/>
</dbReference>
<dbReference type="InterPro" id="IPR053143">
    <property type="entry name" value="Arylsulfate_ST"/>
</dbReference>
<dbReference type="OrthoDB" id="306371at2157"/>
<proteinExistence type="predicted"/>
<dbReference type="InterPro" id="IPR011042">
    <property type="entry name" value="6-blade_b-propeller_TolB-like"/>
</dbReference>
<dbReference type="PANTHER" id="PTHR35340">
    <property type="entry name" value="PQQ ENZYME REPEAT PROTEIN-RELATED"/>
    <property type="match status" value="1"/>
</dbReference>
<dbReference type="STRING" id="43928.SAMN05443636_0465"/>
<evidence type="ECO:0000256" key="1">
    <source>
        <dbReference type="SAM" id="Phobius"/>
    </source>
</evidence>
<dbReference type="InterPro" id="IPR011047">
    <property type="entry name" value="Quinoprotein_ADH-like_sf"/>
</dbReference>
<dbReference type="EMBL" id="FQWV01000001">
    <property type="protein sequence ID" value="SHG50781.1"/>
    <property type="molecule type" value="Genomic_DNA"/>
</dbReference>
<accession>A0A1M5KDK5</accession>
<keyword evidence="2" id="KW-0808">Transferase</keyword>
<dbReference type="Proteomes" id="UP000184357">
    <property type="component" value="Unassembled WGS sequence"/>
</dbReference>
<dbReference type="Gene3D" id="2.120.10.30">
    <property type="entry name" value="TolB, C-terminal domain"/>
    <property type="match status" value="1"/>
</dbReference>
<dbReference type="SUPFAM" id="SSF50998">
    <property type="entry name" value="Quinoprotein alcohol dehydrogenase-like"/>
    <property type="match status" value="1"/>
</dbReference>
<dbReference type="InterPro" id="IPR010262">
    <property type="entry name" value="Arylsulfotransferase_bact"/>
</dbReference>
<sequence length="472" mass="51690">MAIFLPVSRTTVARVLAALAVVGLFAPAAAQAFLPTSTGTPGTVGLEAGTIESPANDSTVVAIQGFHFQGQGSKKKPARLVSVAGNGSTEWVYDGSNQNARWFYDVDPLANGNLLVVGTNPDGTVVTELDPATREPVWTERFDFHDTHDVDMLPNGNLLLANMRQWNESAQRSDDRVLVYNRSTEEVVWEWTFRKHYPNSTDGGFSKDWTHINDVDRIAEGQYLVSPRNFDQAIVINRSTKAIDYRLGSDGNHDVLDEQHNPDWLLSEDGNPTILVADSENDRVVEYERRDGEWVQTWTVGTGQLDWPRDADRLSNGNTLITDSLNHRVIEVTPRGEIVWEYYATWGPYEAERIGTGDESTGPTMADLGVTGSYQIYGSAGLIEGTGDSLTFATAVHNTFAGTVFAGPAIAFADAWSGVTPWVRPVWMGSWAFAAAVAGLIVALGWALVEFVAARETIRRGVRKAASQVRAR</sequence>
<dbReference type="AlphaFoldDB" id="A0A1M5KDK5"/>
<dbReference type="RefSeq" id="WP_073306766.1">
    <property type="nucleotide sequence ID" value="NZ_FQWV01000001.1"/>
</dbReference>
<dbReference type="PANTHER" id="PTHR35340:SF5">
    <property type="entry name" value="ASST-DOMAIN-CONTAINING PROTEIN"/>
    <property type="match status" value="1"/>
</dbReference>
<gene>
    <name evidence="2" type="ORF">SAMN05443636_0465</name>
</gene>
<reference evidence="2 3" key="1">
    <citation type="submission" date="2016-11" db="EMBL/GenBank/DDBJ databases">
        <authorList>
            <person name="Jaros S."/>
            <person name="Januszkiewicz K."/>
            <person name="Wedrychowicz H."/>
        </authorList>
    </citation>
    <scope>NUCLEOTIDE SEQUENCE [LARGE SCALE GENOMIC DNA]</scope>
    <source>
        <strain evidence="2 3">DSM 9297</strain>
    </source>
</reference>
<feature type="transmembrane region" description="Helical" evidence="1">
    <location>
        <begin position="431"/>
        <end position="454"/>
    </location>
</feature>
<dbReference type="GO" id="GO:0004062">
    <property type="term" value="F:aryl sulfotransferase activity"/>
    <property type="evidence" value="ECO:0007669"/>
    <property type="project" value="InterPro"/>
</dbReference>
<keyword evidence="1" id="KW-0472">Membrane</keyword>
<organism evidence="2 3">
    <name type="scientific">Halobaculum gomorrense</name>
    <dbReference type="NCBI Taxonomy" id="43928"/>
    <lineage>
        <taxon>Archaea</taxon>
        <taxon>Methanobacteriati</taxon>
        <taxon>Methanobacteriota</taxon>
        <taxon>Stenosarchaea group</taxon>
        <taxon>Halobacteria</taxon>
        <taxon>Halobacteriales</taxon>
        <taxon>Haloferacaceae</taxon>
        <taxon>Halobaculum</taxon>
    </lineage>
</organism>
<name>A0A1M5KDK5_9EURY</name>
<keyword evidence="1" id="KW-0812">Transmembrane</keyword>
<keyword evidence="3" id="KW-1185">Reference proteome</keyword>
<keyword evidence="1" id="KW-1133">Transmembrane helix</keyword>
<evidence type="ECO:0000313" key="2">
    <source>
        <dbReference type="EMBL" id="SHG50781.1"/>
    </source>
</evidence>